<evidence type="ECO:0000313" key="2">
    <source>
        <dbReference type="EMBL" id="MPM95067.1"/>
    </source>
</evidence>
<protein>
    <submittedName>
        <fullName evidence="2">Uncharacterized protein</fullName>
    </submittedName>
</protein>
<sequence>MVEVIGARSHEPDDVERHHDGKQCQQRDALDPVQPFCLVEPSATVRRKCGITPCHGFHMACTSSSALGYANSLGRSTNAVQQGATQAVRAILTTDTKKVGDGRPERHWNTSFQVVFCIADINTHVFGGHKHPQYGYTFHRSK</sequence>
<feature type="region of interest" description="Disordered" evidence="1">
    <location>
        <begin position="1"/>
        <end position="25"/>
    </location>
</feature>
<proteinExistence type="predicted"/>
<evidence type="ECO:0000256" key="1">
    <source>
        <dbReference type="SAM" id="MobiDB-lite"/>
    </source>
</evidence>
<dbReference type="EMBL" id="VSSQ01041602">
    <property type="protein sequence ID" value="MPM95067.1"/>
    <property type="molecule type" value="Genomic_DNA"/>
</dbReference>
<comment type="caution">
    <text evidence="2">The sequence shown here is derived from an EMBL/GenBank/DDBJ whole genome shotgun (WGS) entry which is preliminary data.</text>
</comment>
<accession>A0A645E091</accession>
<name>A0A645E091_9ZZZZ</name>
<organism evidence="2">
    <name type="scientific">bioreactor metagenome</name>
    <dbReference type="NCBI Taxonomy" id="1076179"/>
    <lineage>
        <taxon>unclassified sequences</taxon>
        <taxon>metagenomes</taxon>
        <taxon>ecological metagenomes</taxon>
    </lineage>
</organism>
<feature type="compositionally biased region" description="Basic and acidic residues" evidence="1">
    <location>
        <begin position="8"/>
        <end position="22"/>
    </location>
</feature>
<reference evidence="2" key="1">
    <citation type="submission" date="2019-08" db="EMBL/GenBank/DDBJ databases">
        <authorList>
            <person name="Kucharzyk K."/>
            <person name="Murdoch R.W."/>
            <person name="Higgins S."/>
            <person name="Loffler F."/>
        </authorList>
    </citation>
    <scope>NUCLEOTIDE SEQUENCE</scope>
</reference>
<gene>
    <name evidence="2" type="ORF">SDC9_142218</name>
</gene>
<dbReference type="AlphaFoldDB" id="A0A645E091"/>